<dbReference type="PANTHER" id="PTHR44591:SF3">
    <property type="entry name" value="RESPONSE REGULATORY DOMAIN-CONTAINING PROTEIN"/>
    <property type="match status" value="1"/>
</dbReference>
<organism evidence="4 5">
    <name type="scientific">Desulfoluna limicola</name>
    <dbReference type="NCBI Taxonomy" id="2810562"/>
    <lineage>
        <taxon>Bacteria</taxon>
        <taxon>Pseudomonadati</taxon>
        <taxon>Thermodesulfobacteriota</taxon>
        <taxon>Desulfobacteria</taxon>
        <taxon>Desulfobacterales</taxon>
        <taxon>Desulfolunaceae</taxon>
        <taxon>Desulfoluna</taxon>
    </lineage>
</organism>
<reference evidence="4 5" key="1">
    <citation type="submission" date="2021-02" db="EMBL/GenBank/DDBJ databases">
        <title>Complete genome of Desulfoluna sp. strain ASN36.</title>
        <authorList>
            <person name="Takahashi A."/>
            <person name="Kojima H."/>
            <person name="Fukui M."/>
        </authorList>
    </citation>
    <scope>NUCLEOTIDE SEQUENCE [LARGE SCALE GENOMIC DNA]</scope>
    <source>
        <strain evidence="4 5">ASN36</strain>
    </source>
</reference>
<feature type="domain" description="Response regulatory" evidence="3">
    <location>
        <begin position="6"/>
        <end position="118"/>
    </location>
</feature>
<name>A0ABM7PES1_9BACT</name>
<sequence length="119" mass="13438">MEKQKKIMVVDDDPVILKYLVNIFNNNGYHTCEAQNGVEAMEVLVQENPDLITLDIQMPEEYGPRFFRRISKDPRYTQIPVIVISGVSGRHLAINRAVASLAKPFDPEQLIGIVKNTIG</sequence>
<accession>A0ABM7PES1</accession>
<proteinExistence type="predicted"/>
<dbReference type="SMART" id="SM00448">
    <property type="entry name" value="REC"/>
    <property type="match status" value="1"/>
</dbReference>
<protein>
    <submittedName>
        <fullName evidence="4">Response regulator</fullName>
    </submittedName>
</protein>
<dbReference type="PANTHER" id="PTHR44591">
    <property type="entry name" value="STRESS RESPONSE REGULATOR PROTEIN 1"/>
    <property type="match status" value="1"/>
</dbReference>
<dbReference type="InterPro" id="IPR050595">
    <property type="entry name" value="Bact_response_regulator"/>
</dbReference>
<dbReference type="InterPro" id="IPR001789">
    <property type="entry name" value="Sig_transdc_resp-reg_receiver"/>
</dbReference>
<dbReference type="InterPro" id="IPR011006">
    <property type="entry name" value="CheY-like_superfamily"/>
</dbReference>
<dbReference type="NCBIfam" id="NF045717">
    <property type="entry name" value="DVU0259_DivK"/>
    <property type="match status" value="1"/>
</dbReference>
<evidence type="ECO:0000256" key="2">
    <source>
        <dbReference type="PROSITE-ProRule" id="PRU00169"/>
    </source>
</evidence>
<evidence type="ECO:0000259" key="3">
    <source>
        <dbReference type="PROSITE" id="PS50110"/>
    </source>
</evidence>
<keyword evidence="1 2" id="KW-0597">Phosphoprotein</keyword>
<feature type="modified residue" description="4-aspartylphosphate" evidence="2">
    <location>
        <position position="55"/>
    </location>
</feature>
<dbReference type="InterPro" id="IPR054815">
    <property type="entry name" value="DVU0259-like"/>
</dbReference>
<keyword evidence="5" id="KW-1185">Reference proteome</keyword>
<evidence type="ECO:0000256" key="1">
    <source>
        <dbReference type="ARBA" id="ARBA00022553"/>
    </source>
</evidence>
<dbReference type="RefSeq" id="WP_236892466.1">
    <property type="nucleotide sequence ID" value="NZ_AP024488.1"/>
</dbReference>
<dbReference type="PROSITE" id="PS50110">
    <property type="entry name" value="RESPONSE_REGULATORY"/>
    <property type="match status" value="1"/>
</dbReference>
<dbReference type="EMBL" id="AP024488">
    <property type="protein sequence ID" value="BCS96108.1"/>
    <property type="molecule type" value="Genomic_DNA"/>
</dbReference>
<dbReference type="Pfam" id="PF00072">
    <property type="entry name" value="Response_reg"/>
    <property type="match status" value="1"/>
</dbReference>
<dbReference type="Proteomes" id="UP001320148">
    <property type="component" value="Chromosome"/>
</dbReference>
<evidence type="ECO:0000313" key="4">
    <source>
        <dbReference type="EMBL" id="BCS96108.1"/>
    </source>
</evidence>
<gene>
    <name evidence="4" type="ORF">DSLASN_17400</name>
</gene>
<dbReference type="CDD" id="cd00156">
    <property type="entry name" value="REC"/>
    <property type="match status" value="1"/>
</dbReference>
<dbReference type="Gene3D" id="3.40.50.2300">
    <property type="match status" value="1"/>
</dbReference>
<dbReference type="SUPFAM" id="SSF52172">
    <property type="entry name" value="CheY-like"/>
    <property type="match status" value="1"/>
</dbReference>
<evidence type="ECO:0000313" key="5">
    <source>
        <dbReference type="Proteomes" id="UP001320148"/>
    </source>
</evidence>